<dbReference type="Proteomes" id="UP000807025">
    <property type="component" value="Unassembled WGS sequence"/>
</dbReference>
<name>A0A9P5ZNL0_PLEER</name>
<dbReference type="EMBL" id="MU154615">
    <property type="protein sequence ID" value="KAF9491592.1"/>
    <property type="molecule type" value="Genomic_DNA"/>
</dbReference>
<accession>A0A9P5ZNL0</accession>
<dbReference type="OrthoDB" id="10584678at2759"/>
<reference evidence="2" key="1">
    <citation type="submission" date="2020-11" db="EMBL/GenBank/DDBJ databases">
        <authorList>
            <consortium name="DOE Joint Genome Institute"/>
            <person name="Ahrendt S."/>
            <person name="Riley R."/>
            <person name="Andreopoulos W."/>
            <person name="Labutti K."/>
            <person name="Pangilinan J."/>
            <person name="Ruiz-Duenas F.J."/>
            <person name="Barrasa J.M."/>
            <person name="Sanchez-Garcia M."/>
            <person name="Camarero S."/>
            <person name="Miyauchi S."/>
            <person name="Serrano A."/>
            <person name="Linde D."/>
            <person name="Babiker R."/>
            <person name="Drula E."/>
            <person name="Ayuso-Fernandez I."/>
            <person name="Pacheco R."/>
            <person name="Padilla G."/>
            <person name="Ferreira P."/>
            <person name="Barriuso J."/>
            <person name="Kellner H."/>
            <person name="Castanera R."/>
            <person name="Alfaro M."/>
            <person name="Ramirez L."/>
            <person name="Pisabarro A.G."/>
            <person name="Kuo A."/>
            <person name="Tritt A."/>
            <person name="Lipzen A."/>
            <person name="He G."/>
            <person name="Yan M."/>
            <person name="Ng V."/>
            <person name="Cullen D."/>
            <person name="Martin F."/>
            <person name="Rosso M.-N."/>
            <person name="Henrissat B."/>
            <person name="Hibbett D."/>
            <person name="Martinez A.T."/>
            <person name="Grigoriev I.V."/>
        </authorList>
    </citation>
    <scope>NUCLEOTIDE SEQUENCE</scope>
    <source>
        <strain evidence="2">ATCC 90797</strain>
    </source>
</reference>
<evidence type="ECO:0000256" key="1">
    <source>
        <dbReference type="SAM" id="SignalP"/>
    </source>
</evidence>
<feature type="signal peptide" evidence="1">
    <location>
        <begin position="1"/>
        <end position="18"/>
    </location>
</feature>
<feature type="chain" id="PRO_5040387504" description="Secreted protein" evidence="1">
    <location>
        <begin position="19"/>
        <end position="91"/>
    </location>
</feature>
<dbReference type="AlphaFoldDB" id="A0A9P5ZNL0"/>
<protein>
    <recommendedName>
        <fullName evidence="4">Secreted protein</fullName>
    </recommendedName>
</protein>
<keyword evidence="3" id="KW-1185">Reference proteome</keyword>
<keyword evidence="1" id="KW-0732">Signal</keyword>
<evidence type="ECO:0008006" key="4">
    <source>
        <dbReference type="Google" id="ProtNLM"/>
    </source>
</evidence>
<evidence type="ECO:0000313" key="2">
    <source>
        <dbReference type="EMBL" id="KAF9491592.1"/>
    </source>
</evidence>
<sequence length="91" mass="10544">MTELLAELIHFIVALVECQTAAHPAIRVTSILSDRWLYAEIHFVSGRFLRTITESPGNRCGSQARQITLRIFAFREDGYRDIYKPMLQRFS</sequence>
<proteinExistence type="predicted"/>
<organism evidence="2 3">
    <name type="scientific">Pleurotus eryngii</name>
    <name type="common">Boletus of the steppes</name>
    <dbReference type="NCBI Taxonomy" id="5323"/>
    <lineage>
        <taxon>Eukaryota</taxon>
        <taxon>Fungi</taxon>
        <taxon>Dikarya</taxon>
        <taxon>Basidiomycota</taxon>
        <taxon>Agaricomycotina</taxon>
        <taxon>Agaricomycetes</taxon>
        <taxon>Agaricomycetidae</taxon>
        <taxon>Agaricales</taxon>
        <taxon>Pleurotineae</taxon>
        <taxon>Pleurotaceae</taxon>
        <taxon>Pleurotus</taxon>
    </lineage>
</organism>
<comment type="caution">
    <text evidence="2">The sequence shown here is derived from an EMBL/GenBank/DDBJ whole genome shotgun (WGS) entry which is preliminary data.</text>
</comment>
<gene>
    <name evidence="2" type="ORF">BDN71DRAFT_1452636</name>
</gene>
<evidence type="ECO:0000313" key="3">
    <source>
        <dbReference type="Proteomes" id="UP000807025"/>
    </source>
</evidence>